<reference evidence="3 4" key="1">
    <citation type="journal article" date="2019" name="Genome Biol. Evol.">
        <title>Insights into the evolution of the New World diploid cottons (Gossypium, subgenus Houzingenia) based on genome sequencing.</title>
        <authorList>
            <person name="Grover C.E."/>
            <person name="Arick M.A. 2nd"/>
            <person name="Thrash A."/>
            <person name="Conover J.L."/>
            <person name="Sanders W.S."/>
            <person name="Peterson D.G."/>
            <person name="Frelichowski J.E."/>
            <person name="Scheffler J.A."/>
            <person name="Scheffler B.E."/>
            <person name="Wendel J.F."/>
        </authorList>
    </citation>
    <scope>NUCLEOTIDE SEQUENCE [LARGE SCALE GENOMIC DNA]</scope>
    <source>
        <strain evidence="3">1</strain>
        <tissue evidence="3">Leaf</tissue>
    </source>
</reference>
<dbReference type="PANTHER" id="PTHR31973">
    <property type="entry name" value="POLYPROTEIN, PUTATIVE-RELATED"/>
    <property type="match status" value="1"/>
</dbReference>
<dbReference type="OrthoDB" id="1002194at2759"/>
<dbReference type="PANTHER" id="PTHR31973:SF187">
    <property type="entry name" value="MUTATOR TRANSPOSASE MUDRA PROTEIN"/>
    <property type="match status" value="1"/>
</dbReference>
<dbReference type="EMBL" id="JABFAF010275887">
    <property type="protein sequence ID" value="MBA0879615.1"/>
    <property type="molecule type" value="Genomic_DNA"/>
</dbReference>
<comment type="caution">
    <text evidence="3">The sequence shown here is derived from an EMBL/GenBank/DDBJ whole genome shotgun (WGS) entry which is preliminary data.</text>
</comment>
<dbReference type="Proteomes" id="UP000593576">
    <property type="component" value="Unassembled WGS sequence"/>
</dbReference>
<gene>
    <name evidence="3" type="ORF">Goshw_009490</name>
</gene>
<dbReference type="InterPro" id="IPR058594">
    <property type="entry name" value="PB1-like_dom_pln"/>
</dbReference>
<feature type="region of interest" description="Disordered" evidence="1">
    <location>
        <begin position="114"/>
        <end position="187"/>
    </location>
</feature>
<name>A0A7J9N8H5_GOSSC</name>
<evidence type="ECO:0000259" key="2">
    <source>
        <dbReference type="Pfam" id="PF26130"/>
    </source>
</evidence>
<dbReference type="Pfam" id="PF26130">
    <property type="entry name" value="PB1-like"/>
    <property type="match status" value="1"/>
</dbReference>
<dbReference type="AlphaFoldDB" id="A0A7J9N8H5"/>
<keyword evidence="4" id="KW-1185">Reference proteome</keyword>
<proteinExistence type="predicted"/>
<organism evidence="3 4">
    <name type="scientific">Gossypium schwendimanii</name>
    <name type="common">Cotton</name>
    <dbReference type="NCBI Taxonomy" id="34291"/>
    <lineage>
        <taxon>Eukaryota</taxon>
        <taxon>Viridiplantae</taxon>
        <taxon>Streptophyta</taxon>
        <taxon>Embryophyta</taxon>
        <taxon>Tracheophyta</taxon>
        <taxon>Spermatophyta</taxon>
        <taxon>Magnoliopsida</taxon>
        <taxon>eudicotyledons</taxon>
        <taxon>Gunneridae</taxon>
        <taxon>Pentapetalae</taxon>
        <taxon>rosids</taxon>
        <taxon>malvids</taxon>
        <taxon>Malvales</taxon>
        <taxon>Malvaceae</taxon>
        <taxon>Malvoideae</taxon>
        <taxon>Gossypium</taxon>
    </lineage>
</organism>
<evidence type="ECO:0000256" key="1">
    <source>
        <dbReference type="SAM" id="MobiDB-lite"/>
    </source>
</evidence>
<protein>
    <recommendedName>
        <fullName evidence="2">PB1-like domain-containing protein</fullName>
    </recommendedName>
</protein>
<sequence length="454" mass="50933">MSVEEEYSINLHVGVKFVRDPHVRYLGGEMVRLKEDLDTISYFELCKIVKDGLGDNLRVVWNDSSTIDMINCWVKHKEIELYIEHEIDIVVFMNDESMLVVACLQFGGNGNEGGEDGEVVGSKCSEGEGEGEGGEVAGSKCGESEGEGEGKGGEVVEGLGEESDDVAVNEGGESDRGGVKGVKDESGSDLVDENAYLMKVMYLSDGDNDEELQEAMQKFEAKVSEEVDGEGLNYSVGREEDGNKTEYFDSDDHGSILGSEYDNTDVCRRRTRFPTYNPNSTSPHFCIGMLFKDGNFVKEFAMLCDYADELRLKNPRSTIKMAVNRVTPKSPPHFKRFYVCFEALKKGWKDGCRPILGLDGCFLKGPFKGKLLATGLEISINDILPRVEYRNCARHVLSNWSGRKKEKTFEFTFWKVVKSTTEEYNKKEEDLYKLDEGVTKEFFSKNSKAWTKAF</sequence>
<feature type="compositionally biased region" description="Basic and acidic residues" evidence="1">
    <location>
        <begin position="173"/>
        <end position="186"/>
    </location>
</feature>
<evidence type="ECO:0000313" key="4">
    <source>
        <dbReference type="Proteomes" id="UP000593576"/>
    </source>
</evidence>
<accession>A0A7J9N8H5</accession>
<evidence type="ECO:0000313" key="3">
    <source>
        <dbReference type="EMBL" id="MBA0879615.1"/>
    </source>
</evidence>
<feature type="domain" description="PB1-like" evidence="2">
    <location>
        <begin position="4"/>
        <end position="85"/>
    </location>
</feature>